<reference evidence="3 4" key="1">
    <citation type="journal article" date="2020" name="Cell Host Microbe">
        <title>Functional and Genomic Variation between Human-Derived Isolates of Lachnospiraceae Reveals Inter- and Intra-Species Diversity.</title>
        <authorList>
            <person name="Sorbara M.T."/>
            <person name="Littmann E.R."/>
            <person name="Fontana E."/>
            <person name="Moody T.U."/>
            <person name="Kohout C.E."/>
            <person name="Gjonbalaj M."/>
            <person name="Eaton V."/>
            <person name="Seok R."/>
            <person name="Leiner I.M."/>
            <person name="Pamer E.G."/>
        </authorList>
    </citation>
    <scope>NUCLEOTIDE SEQUENCE [LARGE SCALE GENOMIC DNA]</scope>
    <source>
        <strain evidence="3 4">MSK.1.17</strain>
    </source>
</reference>
<sequence>MEREGFKYHWWGKGDIDASFGIFFDGFSKILTATGIMTMVFGMPARIVIGKVVPGIGLAIFLGNLWYFYEARQLAIRERRQDVTSQPFGIGASQLSGWLYLIIGPVYWQTKDAELAFQVGLAAAFIGGMVEIAGGFAGRWIIDNIPNCALMGNMASSAMVWLSIVGLAMVFDKPVYGLLPLFIIIIDYLGKADKRFAKIPSGVAAILIGTAVAWAGGYQTWERFEQSFASIGFYPPSLSAGDILAGFKGIVPFLPVIIPLQINNFLSTLQGLESARMAGDTYPERRSMIMDGVSTIAGSLFGNPFPTTVYFGHPGWKELGARAGFSLVNGGLYLLICTTGLTGVLMAVIPTQAVMVLLIFVGFSVTDSTFRSIDKKYYQVIFLSLMPILFQYMQTLITSSVQAAGGVLEAIPVQNFTEYSVPVEGIMYLGNGGFLTSLLLAGLLACVVDRRYKRAGSFALVMAGCAAVGMIHCPGIELLSRPGIIFGVIYLTVAIFLFSKSCYFEHQPDGQEDGGPGQALGKRVVE</sequence>
<dbReference type="Proteomes" id="UP000669239">
    <property type="component" value="Unassembled WGS sequence"/>
</dbReference>
<feature type="transmembrane region" description="Helical" evidence="1">
    <location>
        <begin position="332"/>
        <end position="365"/>
    </location>
</feature>
<dbReference type="PANTHER" id="PTHR31610:SF0">
    <property type="entry name" value="SLC26A_SULP TRANSPORTER DOMAIN-CONTAINING PROTEIN"/>
    <property type="match status" value="1"/>
</dbReference>
<keyword evidence="4" id="KW-1185">Reference proteome</keyword>
<keyword evidence="1" id="KW-0812">Transmembrane</keyword>
<dbReference type="Proteomes" id="UP001299608">
    <property type="component" value="Unassembled WGS sequence"/>
</dbReference>
<evidence type="ECO:0000313" key="2">
    <source>
        <dbReference type="EMBL" id="MCG4748945.1"/>
    </source>
</evidence>
<reference evidence="3" key="2">
    <citation type="submission" date="2020-02" db="EMBL/GenBank/DDBJ databases">
        <authorList>
            <person name="Littmann E."/>
            <person name="Sorbara M."/>
        </authorList>
    </citation>
    <scope>NUCLEOTIDE SEQUENCE</scope>
    <source>
        <strain evidence="3">MSK.1.17</strain>
    </source>
</reference>
<accession>A0AAW5C4K4</accession>
<feature type="transmembrane region" description="Helical" evidence="1">
    <location>
        <begin position="455"/>
        <end position="472"/>
    </location>
</feature>
<feature type="transmembrane region" description="Helical" evidence="1">
    <location>
        <begin position="148"/>
        <end position="168"/>
    </location>
</feature>
<comment type="caution">
    <text evidence="2">The sequence shown here is derived from an EMBL/GenBank/DDBJ whole genome shotgun (WGS) entry which is preliminary data.</text>
</comment>
<gene>
    <name evidence="3" type="ORF">G5B36_23205</name>
    <name evidence="2" type="ORF">L0N08_26360</name>
</gene>
<feature type="transmembrane region" description="Helical" evidence="1">
    <location>
        <begin position="377"/>
        <end position="393"/>
    </location>
</feature>
<feature type="transmembrane region" description="Helical" evidence="1">
    <location>
        <begin position="20"/>
        <end position="41"/>
    </location>
</feature>
<feature type="transmembrane region" description="Helical" evidence="1">
    <location>
        <begin position="47"/>
        <end position="67"/>
    </location>
</feature>
<evidence type="ECO:0000256" key="1">
    <source>
        <dbReference type="SAM" id="Phobius"/>
    </source>
</evidence>
<feature type="transmembrane region" description="Helical" evidence="1">
    <location>
        <begin position="115"/>
        <end position="136"/>
    </location>
</feature>
<evidence type="ECO:0000313" key="5">
    <source>
        <dbReference type="Proteomes" id="UP001299608"/>
    </source>
</evidence>
<dbReference type="EMBL" id="JAKNGE010000047">
    <property type="protein sequence ID" value="MCG4748945.1"/>
    <property type="molecule type" value="Genomic_DNA"/>
</dbReference>
<keyword evidence="1" id="KW-0472">Membrane</keyword>
<protein>
    <submittedName>
        <fullName evidence="2">Uracil permease</fullName>
    </submittedName>
</protein>
<dbReference type="PANTHER" id="PTHR31610">
    <property type="entry name" value="SLR0360 PROTEIN"/>
    <property type="match status" value="1"/>
</dbReference>
<name>A0AAW5C4K4_9FIRM</name>
<feature type="transmembrane region" description="Helical" evidence="1">
    <location>
        <begin position="174"/>
        <end position="190"/>
    </location>
</feature>
<dbReference type="AlphaFoldDB" id="A0AAW5C4K4"/>
<proteinExistence type="predicted"/>
<feature type="transmembrane region" description="Helical" evidence="1">
    <location>
        <begin position="426"/>
        <end position="448"/>
    </location>
</feature>
<feature type="transmembrane region" description="Helical" evidence="1">
    <location>
        <begin position="478"/>
        <end position="498"/>
    </location>
</feature>
<evidence type="ECO:0000313" key="3">
    <source>
        <dbReference type="EMBL" id="NSJ51590.1"/>
    </source>
</evidence>
<feature type="transmembrane region" description="Helical" evidence="1">
    <location>
        <begin position="88"/>
        <end position="109"/>
    </location>
</feature>
<keyword evidence="1" id="KW-1133">Transmembrane helix</keyword>
<feature type="transmembrane region" description="Helical" evidence="1">
    <location>
        <begin position="202"/>
        <end position="221"/>
    </location>
</feature>
<dbReference type="EMBL" id="JAAITT010000043">
    <property type="protein sequence ID" value="NSJ51590.1"/>
    <property type="molecule type" value="Genomic_DNA"/>
</dbReference>
<reference evidence="2" key="3">
    <citation type="submission" date="2022-01" db="EMBL/GenBank/DDBJ databases">
        <title>Collection of gut derived symbiotic bacterial strains cultured from healthy donors.</title>
        <authorList>
            <person name="Lin H."/>
            <person name="Kohout C."/>
            <person name="Waligurski E."/>
            <person name="Pamer E.G."/>
        </authorList>
    </citation>
    <scope>NUCLEOTIDE SEQUENCE</scope>
    <source>
        <strain evidence="2">DFI.6.55</strain>
    </source>
</reference>
<evidence type="ECO:0000313" key="4">
    <source>
        <dbReference type="Proteomes" id="UP000669239"/>
    </source>
</evidence>
<organism evidence="2 5">
    <name type="scientific">Enterocloster aldenensis</name>
    <dbReference type="NCBI Taxonomy" id="358742"/>
    <lineage>
        <taxon>Bacteria</taxon>
        <taxon>Bacillati</taxon>
        <taxon>Bacillota</taxon>
        <taxon>Clostridia</taxon>
        <taxon>Lachnospirales</taxon>
        <taxon>Lachnospiraceae</taxon>
        <taxon>Enterocloster</taxon>
    </lineage>
</organism>
<dbReference type="RefSeq" id="WP_165642881.1">
    <property type="nucleotide sequence ID" value="NZ_JAAITT010000043.1"/>
</dbReference>